<dbReference type="SUPFAM" id="SSF51445">
    <property type="entry name" value="(Trans)glycosidases"/>
    <property type="match status" value="1"/>
</dbReference>
<feature type="domain" description="Glycosyl hydrolase family 13 catalytic" evidence="3">
    <location>
        <begin position="224"/>
        <end position="552"/>
    </location>
</feature>
<evidence type="ECO:0000313" key="5">
    <source>
        <dbReference type="Proteomes" id="UP001627154"/>
    </source>
</evidence>
<dbReference type="PANTHER" id="PTHR10357">
    <property type="entry name" value="ALPHA-AMYLASE FAMILY MEMBER"/>
    <property type="match status" value="1"/>
</dbReference>
<feature type="region of interest" description="Disordered" evidence="1">
    <location>
        <begin position="95"/>
        <end position="119"/>
    </location>
</feature>
<comment type="caution">
    <text evidence="4">The sequence shown here is derived from an EMBL/GenBank/DDBJ whole genome shotgun (WGS) entry which is preliminary data.</text>
</comment>
<gene>
    <name evidence="4" type="ORF">TKK_020114</name>
</gene>
<proteinExistence type="predicted"/>
<evidence type="ECO:0000313" key="4">
    <source>
        <dbReference type="EMBL" id="KAL3384039.1"/>
    </source>
</evidence>
<evidence type="ECO:0000259" key="3">
    <source>
        <dbReference type="SMART" id="SM00642"/>
    </source>
</evidence>
<evidence type="ECO:0000256" key="1">
    <source>
        <dbReference type="SAM" id="MobiDB-lite"/>
    </source>
</evidence>
<name>A0ABD2VTY6_9HYME</name>
<dbReference type="PANTHER" id="PTHR10357:SF225">
    <property type="entry name" value="MALTASE 1-LIKE PROTEIN"/>
    <property type="match status" value="1"/>
</dbReference>
<protein>
    <recommendedName>
        <fullName evidence="3">Glycosyl hydrolase family 13 catalytic domain-containing protein</fullName>
    </recommendedName>
</protein>
<keyword evidence="5" id="KW-1185">Reference proteome</keyword>
<keyword evidence="2" id="KW-0812">Transmembrane</keyword>
<keyword evidence="2" id="KW-1133">Transmembrane helix</keyword>
<dbReference type="AlphaFoldDB" id="A0ABD2VTY6"/>
<feature type="transmembrane region" description="Helical" evidence="2">
    <location>
        <begin position="184"/>
        <end position="204"/>
    </location>
</feature>
<dbReference type="InterPro" id="IPR006047">
    <property type="entry name" value="GH13_cat_dom"/>
</dbReference>
<feature type="compositionally biased region" description="Basic and acidic residues" evidence="1">
    <location>
        <begin position="95"/>
        <end position="105"/>
    </location>
</feature>
<dbReference type="Proteomes" id="UP001627154">
    <property type="component" value="Unassembled WGS sequence"/>
</dbReference>
<organism evidence="4 5">
    <name type="scientific">Trichogramma kaykai</name>
    <dbReference type="NCBI Taxonomy" id="54128"/>
    <lineage>
        <taxon>Eukaryota</taxon>
        <taxon>Metazoa</taxon>
        <taxon>Ecdysozoa</taxon>
        <taxon>Arthropoda</taxon>
        <taxon>Hexapoda</taxon>
        <taxon>Insecta</taxon>
        <taxon>Pterygota</taxon>
        <taxon>Neoptera</taxon>
        <taxon>Endopterygota</taxon>
        <taxon>Hymenoptera</taxon>
        <taxon>Apocrita</taxon>
        <taxon>Proctotrupomorpha</taxon>
        <taxon>Chalcidoidea</taxon>
        <taxon>Trichogrammatidae</taxon>
        <taxon>Trichogramma</taxon>
    </lineage>
</organism>
<reference evidence="4 5" key="1">
    <citation type="journal article" date="2024" name="bioRxiv">
        <title>A reference genome for Trichogramma kaykai: A tiny desert-dwelling parasitoid wasp with competing sex-ratio distorters.</title>
        <authorList>
            <person name="Culotta J."/>
            <person name="Lindsey A.R."/>
        </authorList>
    </citation>
    <scope>NUCLEOTIDE SEQUENCE [LARGE SCALE GENOMIC DNA]</scope>
    <source>
        <strain evidence="4 5">KSX58</strain>
    </source>
</reference>
<feature type="region of interest" description="Disordered" evidence="1">
    <location>
        <begin position="1"/>
        <end position="32"/>
    </location>
</feature>
<dbReference type="EMBL" id="JBJJXI010000179">
    <property type="protein sequence ID" value="KAL3384039.1"/>
    <property type="molecule type" value="Genomic_DNA"/>
</dbReference>
<sequence>MSGPKDIRSSGSVSESSAAQNLIQHDQQEEERSDYPLLVQKAQLKHHIRHKLSDALDNNKSQMYEVHAADDTMANINTEDGLAFLNIVNSSCKPLHDEPSSRDPMVETSSNSGSSSDANEPVCTQLLTQLNTAYTHLAPDAQALFSNQDIGGIAPLTGIQLVVPKPPKNYAFTSWNWPIIRKTFFWSLMSIFAGSIAFAIGIIATMPKSCDPAVEWWQGSFFYEIFPASYQDSYQNDGIGDLNGIAHRLDYLDSLGVRVVRLNPIFKSQKYPLDFTEAQSLTEIDPVLGSLRDFQNLIAAVHDKKMSLVLDLPLHPYVKDFGDEPVNYTLTDRLKRDIMASSDLPSSDETMRSLLSAPSKLETVLKSVPEEGNLLENHPVTKALEFWKELGVDGFYLKGLERYTDEINFSVLLRYWKGLLGPKRILMCSQNALDTAQGLSKKSILNRMDLIDVTLRVANGTRSIKNQVSKVLKGPLFQKAGNPWVHWSTGSVDTPRLASVLKMANASVAVAIMGMMLPGTPSVFYGDEVGLLNAEEKMDQNLAHLSHLVPMRWDNQNENDQAFTKALKNPWIPASAKPADSNLTGLLSKMSELRSKTTTIYVKAILKNKEAIANGDVRYSANEIIVIERWYPRRNTYVFVANLGVGTQTKDLSTLYYGGHVVVGSDNKLEQNIYFRELTIPAGEAFVIKLDK</sequence>
<dbReference type="InterPro" id="IPR017853">
    <property type="entry name" value="GH"/>
</dbReference>
<keyword evidence="2" id="KW-0472">Membrane</keyword>
<accession>A0ABD2VTY6</accession>
<dbReference type="Gene3D" id="3.20.20.80">
    <property type="entry name" value="Glycosidases"/>
    <property type="match status" value="2"/>
</dbReference>
<dbReference type="SMART" id="SM00642">
    <property type="entry name" value="Aamy"/>
    <property type="match status" value="1"/>
</dbReference>
<evidence type="ECO:0000256" key="2">
    <source>
        <dbReference type="SAM" id="Phobius"/>
    </source>
</evidence>
<dbReference type="Pfam" id="PF00128">
    <property type="entry name" value="Alpha-amylase"/>
    <property type="match status" value="2"/>
</dbReference>